<organism evidence="5 6">
    <name type="scientific">Streptomyces asiaticus subsp. ignotus</name>
    <dbReference type="NCBI Taxonomy" id="3098222"/>
    <lineage>
        <taxon>Bacteria</taxon>
        <taxon>Bacillati</taxon>
        <taxon>Actinomycetota</taxon>
        <taxon>Actinomycetes</taxon>
        <taxon>Kitasatosporales</taxon>
        <taxon>Streptomycetaceae</taxon>
        <taxon>Streptomyces</taxon>
        <taxon>Streptomyces violaceusniger group</taxon>
    </lineage>
</organism>
<keyword evidence="6" id="KW-1185">Reference proteome</keyword>
<dbReference type="Proteomes" id="UP001354709">
    <property type="component" value="Unassembled WGS sequence"/>
</dbReference>
<dbReference type="EC" id="3.1.2.-" evidence="5"/>
<evidence type="ECO:0000313" key="6">
    <source>
        <dbReference type="Proteomes" id="UP001354709"/>
    </source>
</evidence>
<dbReference type="InterPro" id="IPR039298">
    <property type="entry name" value="ACOT13"/>
</dbReference>
<comment type="similarity">
    <text evidence="1">Belongs to the thioesterase PaaI family.</text>
</comment>
<feature type="region of interest" description="Disordered" evidence="3">
    <location>
        <begin position="1"/>
        <end position="25"/>
    </location>
</feature>
<dbReference type="Pfam" id="PF03061">
    <property type="entry name" value="4HBT"/>
    <property type="match status" value="1"/>
</dbReference>
<reference evidence="5 6" key="1">
    <citation type="submission" date="2023-11" db="EMBL/GenBank/DDBJ databases">
        <title>30 novel species of actinomycetes from the DSMZ collection.</title>
        <authorList>
            <person name="Nouioui I."/>
        </authorList>
    </citation>
    <scope>NUCLEOTIDE SEQUENCE [LARGE SCALE GENOMIC DNA]</scope>
    <source>
        <strain evidence="5 6">DSM 41524</strain>
    </source>
</reference>
<protein>
    <submittedName>
        <fullName evidence="5">PaaI family thioesterase</fullName>
        <ecNumber evidence="5">3.1.2.-</ecNumber>
    </submittedName>
</protein>
<proteinExistence type="inferred from homology"/>
<evidence type="ECO:0000256" key="3">
    <source>
        <dbReference type="SAM" id="MobiDB-lite"/>
    </source>
</evidence>
<feature type="region of interest" description="Disordered" evidence="3">
    <location>
        <begin position="166"/>
        <end position="193"/>
    </location>
</feature>
<dbReference type="SUPFAM" id="SSF54637">
    <property type="entry name" value="Thioesterase/thiol ester dehydrase-isomerase"/>
    <property type="match status" value="2"/>
</dbReference>
<dbReference type="PANTHER" id="PTHR21660">
    <property type="entry name" value="THIOESTERASE SUPERFAMILY MEMBER-RELATED"/>
    <property type="match status" value="1"/>
</dbReference>
<dbReference type="RefSeq" id="WP_330812505.1">
    <property type="nucleotide sequence ID" value="NZ_JAZBJO010000022.1"/>
</dbReference>
<name>A0ABU7Q3X5_9ACTN</name>
<gene>
    <name evidence="5" type="ORF">V2J94_29865</name>
</gene>
<dbReference type="EMBL" id="JAZBJO010000022">
    <property type="protein sequence ID" value="MEE4596053.1"/>
    <property type="molecule type" value="Genomic_DNA"/>
</dbReference>
<evidence type="ECO:0000313" key="5">
    <source>
        <dbReference type="EMBL" id="MEE4596053.1"/>
    </source>
</evidence>
<dbReference type="InterPro" id="IPR029069">
    <property type="entry name" value="HotDog_dom_sf"/>
</dbReference>
<feature type="compositionally biased region" description="Low complexity" evidence="3">
    <location>
        <begin position="173"/>
        <end position="187"/>
    </location>
</feature>
<feature type="domain" description="Thioesterase" evidence="4">
    <location>
        <begin position="210"/>
        <end position="287"/>
    </location>
</feature>
<dbReference type="GO" id="GO:0016787">
    <property type="term" value="F:hydrolase activity"/>
    <property type="evidence" value="ECO:0007669"/>
    <property type="project" value="UniProtKB-KW"/>
</dbReference>
<evidence type="ECO:0000256" key="1">
    <source>
        <dbReference type="ARBA" id="ARBA00008324"/>
    </source>
</evidence>
<dbReference type="InterPro" id="IPR006683">
    <property type="entry name" value="Thioestr_dom"/>
</dbReference>
<accession>A0ABU7Q3X5</accession>
<dbReference type="Gene3D" id="3.10.129.10">
    <property type="entry name" value="Hotdog Thioesterase"/>
    <property type="match status" value="2"/>
</dbReference>
<dbReference type="CDD" id="cd03443">
    <property type="entry name" value="PaaI_thioesterase"/>
    <property type="match status" value="2"/>
</dbReference>
<evidence type="ECO:0000256" key="2">
    <source>
        <dbReference type="ARBA" id="ARBA00022801"/>
    </source>
</evidence>
<sequence length="302" mass="31851">MATTRPNPDDASRLASASSPPGDIDPALGQWLEHAEPLAWRQSAGLRWVQASRGHIEQSMLLPGVMLDPEGRPGAGAMAVLADSTLGMAAASSATVHRGAVTVSLSIDFPARLDPSRSLKAVGTGRLTDNDTIFATGEMSGEDGRLLCTASLHGLIVDSVRDTGWGSRSDGRAAASQSEPAAPSESQVSESGDGVRLSLTVPAAWSNGWGNLHGGAVAFLAERSIARMIRRAAGPGRREQYMHFSIDYLRPIPADGRPIVSEARIVHAGVSVTHVHAQVRRADGRIAARCRAAARWHFRPGP</sequence>
<dbReference type="PANTHER" id="PTHR21660:SF1">
    <property type="entry name" value="ACYL-COENZYME A THIOESTERASE 13"/>
    <property type="match status" value="1"/>
</dbReference>
<keyword evidence="2 5" id="KW-0378">Hydrolase</keyword>
<comment type="caution">
    <text evidence="5">The sequence shown here is derived from an EMBL/GenBank/DDBJ whole genome shotgun (WGS) entry which is preliminary data.</text>
</comment>
<evidence type="ECO:0000259" key="4">
    <source>
        <dbReference type="Pfam" id="PF03061"/>
    </source>
</evidence>